<dbReference type="OrthoDB" id="5637at2"/>
<feature type="signal peptide" evidence="1">
    <location>
        <begin position="1"/>
        <end position="23"/>
    </location>
</feature>
<feature type="chain" id="PRO_5031179566" description="Copper amine oxidase-like N-terminal domain-containing protein" evidence="1">
    <location>
        <begin position="24"/>
        <end position="351"/>
    </location>
</feature>
<evidence type="ECO:0000313" key="4">
    <source>
        <dbReference type="Proteomes" id="UP000558113"/>
    </source>
</evidence>
<evidence type="ECO:0000256" key="1">
    <source>
        <dbReference type="SAM" id="SignalP"/>
    </source>
</evidence>
<organism evidence="3 4">
    <name type="scientific">Paenibacillus sacheonensis</name>
    <dbReference type="NCBI Taxonomy" id="742054"/>
    <lineage>
        <taxon>Bacteria</taxon>
        <taxon>Bacillati</taxon>
        <taxon>Bacillota</taxon>
        <taxon>Bacilli</taxon>
        <taxon>Bacillales</taxon>
        <taxon>Paenibacillaceae</taxon>
        <taxon>Paenibacillus</taxon>
    </lineage>
</organism>
<protein>
    <recommendedName>
        <fullName evidence="2">Copper amine oxidase-like N-terminal domain-containing protein</fullName>
    </recommendedName>
</protein>
<proteinExistence type="predicted"/>
<dbReference type="InterPro" id="IPR036582">
    <property type="entry name" value="Mao_N_sf"/>
</dbReference>
<name>A0A7X5BXF7_9BACL</name>
<dbReference type="Gene3D" id="3.30.457.10">
    <property type="entry name" value="Copper amine oxidase-like, N-terminal domain"/>
    <property type="match status" value="1"/>
</dbReference>
<reference evidence="3 4" key="1">
    <citation type="submission" date="2020-01" db="EMBL/GenBank/DDBJ databases">
        <title>Paenibacillus soybeanensis sp. nov. isolated from the nodules of soybean (Glycine max(L.) Merr).</title>
        <authorList>
            <person name="Wang H."/>
        </authorList>
    </citation>
    <scope>NUCLEOTIDE SEQUENCE [LARGE SCALE GENOMIC DNA]</scope>
    <source>
        <strain evidence="3 4">DSM 23054</strain>
    </source>
</reference>
<keyword evidence="4" id="KW-1185">Reference proteome</keyword>
<dbReference type="InterPro" id="IPR012854">
    <property type="entry name" value="Cu_amine_oxidase-like_N"/>
</dbReference>
<sequence length="351" mass="37886">MRVYRKIIVLAMCLFLGGTIVEADKAPEAPAQAGGELFAAYIYASQRVGIWTDYAAAIASEGKSIEVKRQFGLVSAEEAQTWTDRKTEANRQLQLAKQLRDSASAKLASGYPWSAGALAGTPQAAAVQADAKLAASLQQALQSQKKAKGEVESAAWMFKSGLADSLLLLGKEDSYKQANLAATAAKETYTQSILASYAAANASPMKVSALMAALKRGPIPALAGEWLSALSPYLKPLLAKSKISYPIKNGEVGIPLRLIAEELGYRVMSDKTADRIQLTRSSNSIVIYPKQQRMTKNERQYPLAEALFTQNNITYVPLSFLCDAFGLEAVWRDADQQVLRISPIIGKDGSS</sequence>
<dbReference type="Pfam" id="PF07833">
    <property type="entry name" value="Cu_amine_oxidN1"/>
    <property type="match status" value="1"/>
</dbReference>
<dbReference type="Proteomes" id="UP000558113">
    <property type="component" value="Unassembled WGS sequence"/>
</dbReference>
<dbReference type="EMBL" id="JAAAMU010000003">
    <property type="protein sequence ID" value="NBC68537.1"/>
    <property type="molecule type" value="Genomic_DNA"/>
</dbReference>
<dbReference type="AlphaFoldDB" id="A0A7X5BXF7"/>
<keyword evidence="1" id="KW-0732">Signal</keyword>
<evidence type="ECO:0000259" key="2">
    <source>
        <dbReference type="Pfam" id="PF07833"/>
    </source>
</evidence>
<comment type="caution">
    <text evidence="3">The sequence shown here is derived from an EMBL/GenBank/DDBJ whole genome shotgun (WGS) entry which is preliminary data.</text>
</comment>
<evidence type="ECO:0000313" key="3">
    <source>
        <dbReference type="EMBL" id="NBC68537.1"/>
    </source>
</evidence>
<dbReference type="SUPFAM" id="SSF55383">
    <property type="entry name" value="Copper amine oxidase, domain N"/>
    <property type="match status" value="1"/>
</dbReference>
<feature type="domain" description="Copper amine oxidase-like N-terminal" evidence="2">
    <location>
        <begin position="247"/>
        <end position="338"/>
    </location>
</feature>
<gene>
    <name evidence="3" type="ORF">GT003_06025</name>
</gene>
<dbReference type="RefSeq" id="WP_161695480.1">
    <property type="nucleotide sequence ID" value="NZ_JAAAMU010000003.1"/>
</dbReference>
<accession>A0A7X5BXF7</accession>